<name>A0A8B7UMD0_CASCN</name>
<dbReference type="Gene3D" id="1.10.287.70">
    <property type="match status" value="1"/>
</dbReference>
<dbReference type="PANTHER" id="PTHR11003:SF31">
    <property type="entry name" value="POTASSIUM CHANNEL SUBFAMILY K MEMBER 7"/>
    <property type="match status" value="1"/>
</dbReference>
<dbReference type="SUPFAM" id="SSF81324">
    <property type="entry name" value="Voltage-gated potassium channels"/>
    <property type="match status" value="2"/>
</dbReference>
<feature type="domain" description="Potassium channel" evidence="20">
    <location>
        <begin position="182"/>
        <end position="258"/>
    </location>
</feature>
<accession>A0A8B7UMD0</accession>
<dbReference type="AlphaFoldDB" id="A0A8B7UMD0"/>
<protein>
    <recommendedName>
        <fullName evidence="16">Potassium channel subfamily K member</fullName>
    </recommendedName>
</protein>
<evidence type="ECO:0000256" key="2">
    <source>
        <dbReference type="ARBA" id="ARBA00006666"/>
    </source>
</evidence>
<dbReference type="CTD" id="10089"/>
<dbReference type="InterPro" id="IPR005408">
    <property type="entry name" value="2pore_dom_K_chnl_TWIK"/>
</dbReference>
<keyword evidence="5 16" id="KW-0633">Potassium transport</keyword>
<feature type="glycosylation site" description="N-linked (GlcNAc...) asparagine" evidence="17">
    <location>
        <position position="83"/>
    </location>
</feature>
<evidence type="ECO:0000256" key="6">
    <source>
        <dbReference type="ARBA" id="ARBA00022692"/>
    </source>
</evidence>
<evidence type="ECO:0000256" key="19">
    <source>
        <dbReference type="SAM" id="Phobius"/>
    </source>
</evidence>
<evidence type="ECO:0000256" key="1">
    <source>
        <dbReference type="ARBA" id="ARBA00004141"/>
    </source>
</evidence>
<dbReference type="InterPro" id="IPR013099">
    <property type="entry name" value="K_chnl_dom"/>
</dbReference>
<keyword evidence="12 16" id="KW-0472">Membrane</keyword>
<dbReference type="KEGG" id="ccan:109687146"/>
<organism evidence="22">
    <name type="scientific">Castor canadensis</name>
    <name type="common">American beaver</name>
    <dbReference type="NCBI Taxonomy" id="51338"/>
    <lineage>
        <taxon>Eukaryota</taxon>
        <taxon>Metazoa</taxon>
        <taxon>Chordata</taxon>
        <taxon>Craniata</taxon>
        <taxon>Vertebrata</taxon>
        <taxon>Euteleostomi</taxon>
        <taxon>Mammalia</taxon>
        <taxon>Eutheria</taxon>
        <taxon>Euarchontoglires</taxon>
        <taxon>Glires</taxon>
        <taxon>Rodentia</taxon>
        <taxon>Castorimorpha</taxon>
        <taxon>Castoridae</taxon>
        <taxon>Castor</taxon>
    </lineage>
</organism>
<evidence type="ECO:0000256" key="11">
    <source>
        <dbReference type="ARBA" id="ARBA00023065"/>
    </source>
</evidence>
<feature type="transmembrane region" description="Helical" evidence="19">
    <location>
        <begin position="234"/>
        <end position="253"/>
    </location>
</feature>
<dbReference type="RefSeq" id="XP_020020492.1">
    <property type="nucleotide sequence ID" value="XM_020164903.2"/>
</dbReference>
<feature type="transmembrane region" description="Helical" evidence="19">
    <location>
        <begin position="202"/>
        <end position="222"/>
    </location>
</feature>
<evidence type="ECO:0000256" key="8">
    <source>
        <dbReference type="ARBA" id="ARBA00022882"/>
    </source>
</evidence>
<feature type="transmembrane region" description="Helical" evidence="19">
    <location>
        <begin position="90"/>
        <end position="108"/>
    </location>
</feature>
<dbReference type="InterPro" id="IPR003092">
    <property type="entry name" value="2pore_dom_K_chnl_TASK"/>
</dbReference>
<keyword evidence="4 16" id="KW-0813">Transport</keyword>
<evidence type="ECO:0000259" key="20">
    <source>
        <dbReference type="Pfam" id="PF07885"/>
    </source>
</evidence>
<keyword evidence="6 18" id="KW-0812">Transmembrane</keyword>
<dbReference type="PANTHER" id="PTHR11003">
    <property type="entry name" value="POTASSIUM CHANNEL, SUBFAMILY K"/>
    <property type="match status" value="1"/>
</dbReference>
<dbReference type="GO" id="GO:0015271">
    <property type="term" value="F:outward rectifier potassium channel activity"/>
    <property type="evidence" value="ECO:0007669"/>
    <property type="project" value="TreeGrafter"/>
</dbReference>
<keyword evidence="13" id="KW-0325">Glycoprotein</keyword>
<gene>
    <name evidence="22" type="primary">Kcnk7</name>
</gene>
<evidence type="ECO:0000256" key="14">
    <source>
        <dbReference type="ARBA" id="ARBA00023303"/>
    </source>
</evidence>
<dbReference type="Pfam" id="PF07885">
    <property type="entry name" value="Ion_trans_2"/>
    <property type="match status" value="2"/>
</dbReference>
<keyword evidence="21" id="KW-1185">Reference proteome</keyword>
<evidence type="ECO:0000313" key="21">
    <source>
        <dbReference type="Proteomes" id="UP001732720"/>
    </source>
</evidence>
<evidence type="ECO:0000256" key="5">
    <source>
        <dbReference type="ARBA" id="ARBA00022538"/>
    </source>
</evidence>
<sequence>MGGLRPWARYLLLVVAHLLAMGLGAMVFQALEGPLALQLQVQLKAELATFQAEYGACLPPGALEKLLGAALKAQAHGVSSLGNDSEASNWDLPSALLFTASILTTTGYGHMAPLSAGGKVFCVVYAALGLPASLVLVAALRHYLLPVLSCPSARVIARWQLTPAGAALLQAAGLGLLVASVFMLLPALVLWGLQGDCSLLEAIYFCFGSLSTIGLGDLLPGWDRNLHPVIYHLGQLSLLGYLLLGLLAMLLAVETFSELPQIRAMVKFFGSSGPMTAEDQSGILSQDELDLSTLPPAVPTSEQDEAC</sequence>
<feature type="transmembrane region" description="Helical" evidence="19">
    <location>
        <begin position="7"/>
        <end position="31"/>
    </location>
</feature>
<keyword evidence="14 18" id="KW-0407">Ion channel</keyword>
<dbReference type="GeneID" id="109687146"/>
<dbReference type="GO" id="GO:0030322">
    <property type="term" value="P:stabilization of membrane potential"/>
    <property type="evidence" value="ECO:0007669"/>
    <property type="project" value="TreeGrafter"/>
</dbReference>
<dbReference type="RefSeq" id="XP_020020492.1">
    <property type="nucleotide sequence ID" value="XM_020164903.1"/>
</dbReference>
<dbReference type="PRINTS" id="PR01333">
    <property type="entry name" value="2POREKCHANEL"/>
</dbReference>
<evidence type="ECO:0000256" key="3">
    <source>
        <dbReference type="ARBA" id="ARBA00011738"/>
    </source>
</evidence>
<dbReference type="GO" id="GO:0034702">
    <property type="term" value="C:monoatomic ion channel complex"/>
    <property type="evidence" value="ECO:0007669"/>
    <property type="project" value="UniProtKB-KW"/>
</dbReference>
<dbReference type="FunFam" id="1.10.287.70:FF:000154">
    <property type="entry name" value="Potassium channel subfamily K member 7"/>
    <property type="match status" value="1"/>
</dbReference>
<dbReference type="GlyCosmos" id="A0A8B7UMD0">
    <property type="glycosylation" value="1 site, No reported glycans"/>
</dbReference>
<keyword evidence="8" id="KW-0851">Voltage-gated channel</keyword>
<comment type="similarity">
    <text evidence="2 18">Belongs to the two pore domain potassium channel (TC 1.A.1.8) family.</text>
</comment>
<keyword evidence="10 19" id="KW-1133">Transmembrane helix</keyword>
<evidence type="ECO:0000256" key="18">
    <source>
        <dbReference type="RuleBase" id="RU003857"/>
    </source>
</evidence>
<evidence type="ECO:0000256" key="10">
    <source>
        <dbReference type="ARBA" id="ARBA00022989"/>
    </source>
</evidence>
<proteinExistence type="inferred from homology"/>
<dbReference type="GO" id="GO:0005886">
    <property type="term" value="C:plasma membrane"/>
    <property type="evidence" value="ECO:0007669"/>
    <property type="project" value="TreeGrafter"/>
</dbReference>
<evidence type="ECO:0000256" key="9">
    <source>
        <dbReference type="ARBA" id="ARBA00022958"/>
    </source>
</evidence>
<evidence type="ECO:0000313" key="22">
    <source>
        <dbReference type="RefSeq" id="XP_020020492.1"/>
    </source>
</evidence>
<evidence type="ECO:0000256" key="4">
    <source>
        <dbReference type="ARBA" id="ARBA00022448"/>
    </source>
</evidence>
<keyword evidence="7 16" id="KW-0631">Potassium channel</keyword>
<evidence type="ECO:0000256" key="12">
    <source>
        <dbReference type="ARBA" id="ARBA00023136"/>
    </source>
</evidence>
<comment type="subcellular location">
    <subcellularLocation>
        <location evidence="1">Membrane</location>
        <topology evidence="1">Multi-pass membrane protein</topology>
    </subcellularLocation>
</comment>
<evidence type="ECO:0000256" key="13">
    <source>
        <dbReference type="ARBA" id="ARBA00023180"/>
    </source>
</evidence>
<reference evidence="22" key="1">
    <citation type="submission" date="2025-08" db="UniProtKB">
        <authorList>
            <consortium name="RefSeq"/>
        </authorList>
    </citation>
    <scope>IDENTIFICATION</scope>
    <source>
        <tissue evidence="22">Leukocyte</tissue>
    </source>
</reference>
<dbReference type="GO" id="GO:0022841">
    <property type="term" value="F:potassium ion leak channel activity"/>
    <property type="evidence" value="ECO:0007669"/>
    <property type="project" value="TreeGrafter"/>
</dbReference>
<evidence type="ECO:0000256" key="7">
    <source>
        <dbReference type="ARBA" id="ARBA00022826"/>
    </source>
</evidence>
<dbReference type="PIRSF" id="PIRSF038061">
    <property type="entry name" value="K_channel_subfamily_K_type"/>
    <property type="match status" value="1"/>
</dbReference>
<feature type="transmembrane region" description="Helical" evidence="19">
    <location>
        <begin position="120"/>
        <end position="144"/>
    </location>
</feature>
<evidence type="ECO:0000256" key="16">
    <source>
        <dbReference type="PIRNR" id="PIRNR038061"/>
    </source>
</evidence>
<keyword evidence="9 16" id="KW-0630">Potassium</keyword>
<feature type="domain" description="Potassium channel" evidence="20">
    <location>
        <begin position="87"/>
        <end position="144"/>
    </location>
</feature>
<comment type="function">
    <text evidence="15">Probable potassium channel subunit. No channel activity observed in vitro as protein remains in the endoplasmic reticulum. May need to associate with an as yet unknown partner in order to reach the plasma membrane.</text>
</comment>
<dbReference type="OrthoDB" id="297496at2759"/>
<feature type="transmembrane region" description="Helical" evidence="19">
    <location>
        <begin position="164"/>
        <end position="190"/>
    </location>
</feature>
<comment type="subunit">
    <text evidence="3">Homodimer.</text>
</comment>
<keyword evidence="11 16" id="KW-0406">Ion transport</keyword>
<dbReference type="InterPro" id="IPR003280">
    <property type="entry name" value="2pore_dom_K_chnl"/>
</dbReference>
<dbReference type="Proteomes" id="UP001732720">
    <property type="component" value="Chromosome 1"/>
</dbReference>
<evidence type="ECO:0000256" key="17">
    <source>
        <dbReference type="PIRSR" id="PIRSR038061-1"/>
    </source>
</evidence>
<dbReference type="PRINTS" id="PR01586">
    <property type="entry name" value="TWIKCHANNEL"/>
</dbReference>
<evidence type="ECO:0000256" key="15">
    <source>
        <dbReference type="ARBA" id="ARBA00060274"/>
    </source>
</evidence>